<proteinExistence type="predicted"/>
<dbReference type="AlphaFoldDB" id="A0A173MHA3"/>
<sequence>MVQKIPVKDKMDAGAPFKVSLMKEVIKPTVPHRHAGYHELIWLSQGAGFHEIDGMQLEIVPPLVYYLRPGQTHCWNFTAIPKGYVILFKEELLQKQDISALFHFPSFIKLQQPEVFFQLAAILYQEYTGQTYSANTVQAYIHLFVTKLQQLVLQYKPDLRPASSLFQQFKQLVNTHFAARKDLAFYAAQLHITTTALNQTCKKEMAKTPGAVINERVLLEAKLLLSATERPVNDLALELGFGDSPHFIKFFKQHTHLTPRQYREMATARK</sequence>
<dbReference type="EMBL" id="FTOR01000002">
    <property type="protein sequence ID" value="SIS99597.1"/>
    <property type="molecule type" value="Genomic_DNA"/>
</dbReference>
<organism evidence="5 6">
    <name type="scientific">Filimonas lacunae</name>
    <dbReference type="NCBI Taxonomy" id="477680"/>
    <lineage>
        <taxon>Bacteria</taxon>
        <taxon>Pseudomonadati</taxon>
        <taxon>Bacteroidota</taxon>
        <taxon>Chitinophagia</taxon>
        <taxon>Chitinophagales</taxon>
        <taxon>Chitinophagaceae</taxon>
        <taxon>Filimonas</taxon>
    </lineage>
</organism>
<dbReference type="GO" id="GO:0043565">
    <property type="term" value="F:sequence-specific DNA binding"/>
    <property type="evidence" value="ECO:0007669"/>
    <property type="project" value="InterPro"/>
</dbReference>
<dbReference type="InterPro" id="IPR009057">
    <property type="entry name" value="Homeodomain-like_sf"/>
</dbReference>
<accession>A0A173MHA3</accession>
<dbReference type="Pfam" id="PF12833">
    <property type="entry name" value="HTH_18"/>
    <property type="match status" value="1"/>
</dbReference>
<dbReference type="PANTHER" id="PTHR43280:SF32">
    <property type="entry name" value="TRANSCRIPTIONAL REGULATORY PROTEIN"/>
    <property type="match status" value="1"/>
</dbReference>
<feature type="domain" description="HTH araC/xylS-type" evidence="4">
    <location>
        <begin position="167"/>
        <end position="265"/>
    </location>
</feature>
<keyword evidence="3" id="KW-0804">Transcription</keyword>
<dbReference type="SUPFAM" id="SSF46689">
    <property type="entry name" value="Homeodomain-like"/>
    <property type="match status" value="1"/>
</dbReference>
<dbReference type="OrthoDB" id="2585681at2"/>
<dbReference type="PANTHER" id="PTHR43280">
    <property type="entry name" value="ARAC-FAMILY TRANSCRIPTIONAL REGULATOR"/>
    <property type="match status" value="1"/>
</dbReference>
<dbReference type="InterPro" id="IPR020449">
    <property type="entry name" value="Tscrpt_reg_AraC-type_HTH"/>
</dbReference>
<gene>
    <name evidence="5" type="ORF">SAMN05421788_102566</name>
</gene>
<evidence type="ECO:0000313" key="6">
    <source>
        <dbReference type="Proteomes" id="UP000186917"/>
    </source>
</evidence>
<dbReference type="PRINTS" id="PR00032">
    <property type="entry name" value="HTHARAC"/>
</dbReference>
<reference evidence="6" key="1">
    <citation type="submission" date="2017-01" db="EMBL/GenBank/DDBJ databases">
        <authorList>
            <person name="Varghese N."/>
            <person name="Submissions S."/>
        </authorList>
    </citation>
    <scope>NUCLEOTIDE SEQUENCE [LARGE SCALE GENOMIC DNA]</scope>
    <source>
        <strain evidence="6">DSM 21054</strain>
    </source>
</reference>
<keyword evidence="1" id="KW-0805">Transcription regulation</keyword>
<evidence type="ECO:0000256" key="3">
    <source>
        <dbReference type="ARBA" id="ARBA00023163"/>
    </source>
</evidence>
<dbReference type="Gene3D" id="1.10.10.60">
    <property type="entry name" value="Homeodomain-like"/>
    <property type="match status" value="1"/>
</dbReference>
<dbReference type="RefSeq" id="WP_084206171.1">
    <property type="nucleotide sequence ID" value="NZ_AP017422.1"/>
</dbReference>
<dbReference type="GO" id="GO:0003700">
    <property type="term" value="F:DNA-binding transcription factor activity"/>
    <property type="evidence" value="ECO:0007669"/>
    <property type="project" value="InterPro"/>
</dbReference>
<dbReference type="STRING" id="477680.SAMN05421788_102566"/>
<dbReference type="SMART" id="SM00342">
    <property type="entry name" value="HTH_ARAC"/>
    <property type="match status" value="1"/>
</dbReference>
<evidence type="ECO:0000256" key="2">
    <source>
        <dbReference type="ARBA" id="ARBA00023125"/>
    </source>
</evidence>
<evidence type="ECO:0000259" key="4">
    <source>
        <dbReference type="PROSITE" id="PS01124"/>
    </source>
</evidence>
<keyword evidence="6" id="KW-1185">Reference proteome</keyword>
<protein>
    <submittedName>
        <fullName evidence="5">Transcriptional regulator, AraC family</fullName>
    </submittedName>
</protein>
<dbReference type="KEGG" id="fln:FLA_2818"/>
<keyword evidence="2" id="KW-0238">DNA-binding</keyword>
<name>A0A173MHA3_9BACT</name>
<dbReference type="Proteomes" id="UP000186917">
    <property type="component" value="Unassembled WGS sequence"/>
</dbReference>
<dbReference type="PROSITE" id="PS01124">
    <property type="entry name" value="HTH_ARAC_FAMILY_2"/>
    <property type="match status" value="1"/>
</dbReference>
<evidence type="ECO:0000313" key="5">
    <source>
        <dbReference type="EMBL" id="SIS99597.1"/>
    </source>
</evidence>
<dbReference type="InterPro" id="IPR018060">
    <property type="entry name" value="HTH_AraC"/>
</dbReference>
<evidence type="ECO:0000256" key="1">
    <source>
        <dbReference type="ARBA" id="ARBA00023015"/>
    </source>
</evidence>